<comment type="caution">
    <text evidence="2">The sequence shown here is derived from an EMBL/GenBank/DDBJ whole genome shotgun (WGS) entry which is preliminary data.</text>
</comment>
<proteinExistence type="predicted"/>
<evidence type="ECO:0000313" key="2">
    <source>
        <dbReference type="EMBL" id="RTZ50443.1"/>
    </source>
</evidence>
<name>A0A432E1V8_9FLAO</name>
<gene>
    <name evidence="2" type="ORF">EJ377_02995</name>
</gene>
<dbReference type="SUPFAM" id="SSF116734">
    <property type="entry name" value="DNA methylase specificity domain"/>
    <property type="match status" value="1"/>
</dbReference>
<reference evidence="2 3" key="1">
    <citation type="submission" date="2018-12" db="EMBL/GenBank/DDBJ databases">
        <title>Draft Genome Sequence of Chryseobacterium arthrosphaerae strain ED882-96 Isolated from the Blood of a Patient with Liver Cirrhosis in Taiwan.</title>
        <authorList>
            <person name="Lin J.-N."/>
            <person name="Lai C.-H."/>
            <person name="Yang C.-H."/>
            <person name="Huang Y.-H."/>
        </authorList>
    </citation>
    <scope>NUCLEOTIDE SEQUENCE [LARGE SCALE GENOMIC DNA]</scope>
    <source>
        <strain evidence="2 3">ED882-96</strain>
    </source>
</reference>
<dbReference type="Pfam" id="PF12950">
    <property type="entry name" value="TaqI_C"/>
    <property type="match status" value="1"/>
</dbReference>
<dbReference type="AlphaFoldDB" id="A0A432E1V8"/>
<accession>A0A432E1V8</accession>
<organism evidence="2 3">
    <name type="scientific">Chryseobacterium arthrosphaerae</name>
    <dbReference type="NCBI Taxonomy" id="651561"/>
    <lineage>
        <taxon>Bacteria</taxon>
        <taxon>Pseudomonadati</taxon>
        <taxon>Bacteroidota</taxon>
        <taxon>Flavobacteriia</taxon>
        <taxon>Flavobacteriales</taxon>
        <taxon>Weeksellaceae</taxon>
        <taxon>Chryseobacterium group</taxon>
        <taxon>Chryseobacterium</taxon>
    </lineage>
</organism>
<evidence type="ECO:0000259" key="1">
    <source>
        <dbReference type="Pfam" id="PF12950"/>
    </source>
</evidence>
<evidence type="ECO:0000313" key="3">
    <source>
        <dbReference type="Proteomes" id="UP000276953"/>
    </source>
</evidence>
<dbReference type="Proteomes" id="UP000276953">
    <property type="component" value="Unassembled WGS sequence"/>
</dbReference>
<protein>
    <recommendedName>
        <fullName evidence="1">TaqI-like C-terminal specificity domain-containing protein</fullName>
    </recommendedName>
</protein>
<sequence>MFLKSSTEYVHFSKEAIKSGGNESVYQKERVLVRQIGKYPEGCYCPPNIYTLNTIYNIFLYDDKINIKYLLSLINSNTIRYYWIKNFSDNKETFPKIKKNPLESILYHLSKIVNKSCFLT</sequence>
<dbReference type="EMBL" id="RYFC01000001">
    <property type="protein sequence ID" value="RTZ50443.1"/>
    <property type="molecule type" value="Genomic_DNA"/>
</dbReference>
<dbReference type="InterPro" id="IPR025931">
    <property type="entry name" value="TaqI_C"/>
</dbReference>
<feature type="domain" description="TaqI-like C-terminal specificity" evidence="1">
    <location>
        <begin position="4"/>
        <end position="105"/>
    </location>
</feature>